<evidence type="ECO:0000313" key="4">
    <source>
        <dbReference type="Proteomes" id="UP000317178"/>
    </source>
</evidence>
<gene>
    <name evidence="3" type="ORF">Pla110_08560</name>
</gene>
<sequence length="569" mass="61991" precursor="true">MRVQLWLSLIAGLLILSAATNVHAQYGGYPAPVTGSYGNESGTYYQGGVRGADGASYYENSLPAGYEIAPNPYATGGYGGAPLPDRNVFERILGAPFEMPFQLNASFTRTRTKSPDSAVIGDSRVSTKVHFAVGDDDEDDGGDDDDDDDGGDPDVDFGDTDNNVVFITTPPGPGTVQDLYLDGTDPWAPVTVDEIYDEGPAGGLKLYLGLGDSGVGGVMLRGFWNQNYQTGRNWGDRSNLGVDFGSTPIQRRSETGIGYPIDEEIDYRLSVFNPGLPFYTGIPLELDPDNSLGDAIPWDVYVEMKFETQSYGAEITQQLSAVYESDNIAIRPILGVQYMGIREGFSLFGRQSGLAYSVTFPEGTITPLEVTIDDGDDDGDDDDDDDGDDDDDDADAVVSVPGQSDWFHFSDMVDTVVDSKVNSNLIGPEAGFATTIGGRNFRIVTESTFGLMANREEIKLRGSNVYNSRTYFGPDLLFDQTKTTTHLSPMISTSIKAQSNVLRSVPVLRDIDLFDEAVVSVGYNYTHIWEVARPGSTIEWNGAPLTPKIDVNREQFWIGGWEFGLSWNY</sequence>
<proteinExistence type="predicted"/>
<keyword evidence="4" id="KW-1185">Reference proteome</keyword>
<dbReference type="KEGG" id="plon:Pla110_08560"/>
<dbReference type="RefSeq" id="WP_197440493.1">
    <property type="nucleotide sequence ID" value="NZ_CP036281.1"/>
</dbReference>
<feature type="signal peptide" evidence="2">
    <location>
        <begin position="1"/>
        <end position="24"/>
    </location>
</feature>
<evidence type="ECO:0000256" key="2">
    <source>
        <dbReference type="SAM" id="SignalP"/>
    </source>
</evidence>
<dbReference type="Proteomes" id="UP000317178">
    <property type="component" value="Chromosome"/>
</dbReference>
<feature type="compositionally biased region" description="Acidic residues" evidence="1">
    <location>
        <begin position="371"/>
        <end position="395"/>
    </location>
</feature>
<feature type="region of interest" description="Disordered" evidence="1">
    <location>
        <begin position="131"/>
        <end position="162"/>
    </location>
</feature>
<keyword evidence="2" id="KW-0732">Signal</keyword>
<protein>
    <submittedName>
        <fullName evidence="3">Uncharacterized protein</fullName>
    </submittedName>
</protein>
<evidence type="ECO:0000313" key="3">
    <source>
        <dbReference type="EMBL" id="QDU79151.1"/>
    </source>
</evidence>
<feature type="region of interest" description="Disordered" evidence="1">
    <location>
        <begin position="369"/>
        <end position="396"/>
    </location>
</feature>
<organism evidence="3 4">
    <name type="scientific">Polystyrenella longa</name>
    <dbReference type="NCBI Taxonomy" id="2528007"/>
    <lineage>
        <taxon>Bacteria</taxon>
        <taxon>Pseudomonadati</taxon>
        <taxon>Planctomycetota</taxon>
        <taxon>Planctomycetia</taxon>
        <taxon>Planctomycetales</taxon>
        <taxon>Planctomycetaceae</taxon>
        <taxon>Polystyrenella</taxon>
    </lineage>
</organism>
<feature type="chain" id="PRO_5022085554" evidence="2">
    <location>
        <begin position="25"/>
        <end position="569"/>
    </location>
</feature>
<dbReference type="AlphaFoldDB" id="A0A518CIV8"/>
<dbReference type="EMBL" id="CP036281">
    <property type="protein sequence ID" value="QDU79151.1"/>
    <property type="molecule type" value="Genomic_DNA"/>
</dbReference>
<accession>A0A518CIV8</accession>
<name>A0A518CIV8_9PLAN</name>
<reference evidence="3 4" key="1">
    <citation type="submission" date="2019-02" db="EMBL/GenBank/DDBJ databases">
        <title>Deep-cultivation of Planctomycetes and their phenomic and genomic characterization uncovers novel biology.</title>
        <authorList>
            <person name="Wiegand S."/>
            <person name="Jogler M."/>
            <person name="Boedeker C."/>
            <person name="Pinto D."/>
            <person name="Vollmers J."/>
            <person name="Rivas-Marin E."/>
            <person name="Kohn T."/>
            <person name="Peeters S.H."/>
            <person name="Heuer A."/>
            <person name="Rast P."/>
            <person name="Oberbeckmann S."/>
            <person name="Bunk B."/>
            <person name="Jeske O."/>
            <person name="Meyerdierks A."/>
            <person name="Storesund J.E."/>
            <person name="Kallscheuer N."/>
            <person name="Luecker S."/>
            <person name="Lage O.M."/>
            <person name="Pohl T."/>
            <person name="Merkel B.J."/>
            <person name="Hornburger P."/>
            <person name="Mueller R.-W."/>
            <person name="Bruemmer F."/>
            <person name="Labrenz M."/>
            <person name="Spormann A.M."/>
            <person name="Op den Camp H."/>
            <person name="Overmann J."/>
            <person name="Amann R."/>
            <person name="Jetten M.S.M."/>
            <person name="Mascher T."/>
            <person name="Medema M.H."/>
            <person name="Devos D.P."/>
            <person name="Kaster A.-K."/>
            <person name="Ovreas L."/>
            <person name="Rohde M."/>
            <person name="Galperin M.Y."/>
            <person name="Jogler C."/>
        </authorList>
    </citation>
    <scope>NUCLEOTIDE SEQUENCE [LARGE SCALE GENOMIC DNA]</scope>
    <source>
        <strain evidence="3 4">Pla110</strain>
    </source>
</reference>
<evidence type="ECO:0000256" key="1">
    <source>
        <dbReference type="SAM" id="MobiDB-lite"/>
    </source>
</evidence>
<feature type="compositionally biased region" description="Acidic residues" evidence="1">
    <location>
        <begin position="134"/>
        <end position="159"/>
    </location>
</feature>